<dbReference type="NCBIfam" id="TIGR00797">
    <property type="entry name" value="matE"/>
    <property type="match status" value="1"/>
</dbReference>
<dbReference type="InterPro" id="IPR002528">
    <property type="entry name" value="MATE_fam"/>
</dbReference>
<feature type="transmembrane region" description="Helical" evidence="10">
    <location>
        <begin position="200"/>
        <end position="219"/>
    </location>
</feature>
<dbReference type="RefSeq" id="WP_215626694.1">
    <property type="nucleotide sequence ID" value="NZ_CP067089.2"/>
</dbReference>
<dbReference type="PIRSF" id="PIRSF006603">
    <property type="entry name" value="DinF"/>
    <property type="match status" value="1"/>
</dbReference>
<keyword evidence="9" id="KW-0046">Antibiotic resistance</keyword>
<dbReference type="AlphaFoldDB" id="A0A7T7XN42"/>
<feature type="transmembrane region" description="Helical" evidence="10">
    <location>
        <begin position="362"/>
        <end position="383"/>
    </location>
</feature>
<keyword evidence="8 10" id="KW-0472">Membrane</keyword>
<feature type="transmembrane region" description="Helical" evidence="10">
    <location>
        <begin position="319"/>
        <end position="342"/>
    </location>
</feature>
<feature type="transmembrane region" description="Helical" evidence="10">
    <location>
        <begin position="142"/>
        <end position="160"/>
    </location>
</feature>
<dbReference type="EMBL" id="CP067089">
    <property type="protein sequence ID" value="QQO09391.1"/>
    <property type="molecule type" value="Genomic_DNA"/>
</dbReference>
<name>A0A7T7XN42_9SPIR</name>
<evidence type="ECO:0000256" key="7">
    <source>
        <dbReference type="ARBA" id="ARBA00022989"/>
    </source>
</evidence>
<dbReference type="PANTHER" id="PTHR43823:SF3">
    <property type="entry name" value="MULTIDRUG EXPORT PROTEIN MEPA"/>
    <property type="match status" value="1"/>
</dbReference>
<feature type="transmembrane region" description="Helical" evidence="10">
    <location>
        <begin position="55"/>
        <end position="78"/>
    </location>
</feature>
<accession>A0A7T7XN42</accession>
<protein>
    <recommendedName>
        <fullName evidence="3">Multidrug export protein MepA</fullName>
    </recommendedName>
</protein>
<evidence type="ECO:0000256" key="2">
    <source>
        <dbReference type="ARBA" id="ARBA00008417"/>
    </source>
</evidence>
<dbReference type="Proteomes" id="UP000595917">
    <property type="component" value="Chromosome"/>
</dbReference>
<dbReference type="InterPro" id="IPR048279">
    <property type="entry name" value="MdtK-like"/>
</dbReference>
<evidence type="ECO:0000256" key="5">
    <source>
        <dbReference type="ARBA" id="ARBA00022475"/>
    </source>
</evidence>
<evidence type="ECO:0000256" key="4">
    <source>
        <dbReference type="ARBA" id="ARBA00022448"/>
    </source>
</evidence>
<evidence type="ECO:0000256" key="1">
    <source>
        <dbReference type="ARBA" id="ARBA00004651"/>
    </source>
</evidence>
<comment type="subcellular location">
    <subcellularLocation>
        <location evidence="1">Cell membrane</location>
        <topology evidence="1">Multi-pass membrane protein</topology>
    </subcellularLocation>
</comment>
<dbReference type="KEGG" id="bhc:JFL75_00260"/>
<dbReference type="GO" id="GO:0005886">
    <property type="term" value="C:plasma membrane"/>
    <property type="evidence" value="ECO:0007669"/>
    <property type="project" value="UniProtKB-SubCell"/>
</dbReference>
<comment type="similarity">
    <text evidence="2">Belongs to the multi antimicrobial extrusion (MATE) (TC 2.A.66.1) family. MepA subfamily.</text>
</comment>
<dbReference type="PANTHER" id="PTHR43823">
    <property type="entry name" value="SPORULATION PROTEIN YKVU"/>
    <property type="match status" value="1"/>
</dbReference>
<evidence type="ECO:0000256" key="8">
    <source>
        <dbReference type="ARBA" id="ARBA00023136"/>
    </source>
</evidence>
<evidence type="ECO:0000313" key="11">
    <source>
        <dbReference type="EMBL" id="QQO09391.1"/>
    </source>
</evidence>
<dbReference type="CDD" id="cd13143">
    <property type="entry name" value="MATE_MepA_like"/>
    <property type="match status" value="1"/>
</dbReference>
<feature type="transmembrane region" description="Helical" evidence="10">
    <location>
        <begin position="427"/>
        <end position="444"/>
    </location>
</feature>
<dbReference type="Pfam" id="PF01554">
    <property type="entry name" value="MatE"/>
    <property type="match status" value="2"/>
</dbReference>
<dbReference type="InterPro" id="IPR051327">
    <property type="entry name" value="MATE_MepA_subfamily"/>
</dbReference>
<dbReference type="InterPro" id="IPR045070">
    <property type="entry name" value="MATE_MepA-like"/>
</dbReference>
<keyword evidence="6 10" id="KW-0812">Transmembrane</keyword>
<keyword evidence="7 10" id="KW-1133">Transmembrane helix</keyword>
<feature type="transmembrane region" description="Helical" evidence="10">
    <location>
        <begin position="172"/>
        <end position="194"/>
    </location>
</feature>
<evidence type="ECO:0000313" key="12">
    <source>
        <dbReference type="Proteomes" id="UP000595917"/>
    </source>
</evidence>
<feature type="transmembrane region" description="Helical" evidence="10">
    <location>
        <begin position="21"/>
        <end position="43"/>
    </location>
</feature>
<gene>
    <name evidence="11" type="ORF">JFL75_00260</name>
</gene>
<feature type="transmembrane region" description="Helical" evidence="10">
    <location>
        <begin position="99"/>
        <end position="122"/>
    </location>
</feature>
<proteinExistence type="inferred from homology"/>
<dbReference type="GO" id="GO:0042910">
    <property type="term" value="F:xenobiotic transmembrane transporter activity"/>
    <property type="evidence" value="ECO:0007669"/>
    <property type="project" value="InterPro"/>
</dbReference>
<dbReference type="GO" id="GO:0015297">
    <property type="term" value="F:antiporter activity"/>
    <property type="evidence" value="ECO:0007669"/>
    <property type="project" value="InterPro"/>
</dbReference>
<sequence>MDSVNHENEKYFRMIETPVELLVCHLAVPAMVIMMISALYNMADTYFVGSLGTSATGAVGVVFPLMTIIQAMGFFFGNGSGTYISRQLGARDMERASKMAATGFVSALIGGTIVAAAGLIFLRPLAVLLGSTETILPYACDYLLFILIGTPWMAGSLVLNNQLRYQGSASSGMIGMLTGAILNIILDPLFIFVFDMGVQGASLATMISQLVSCIVLFMVSRREGNIPIRFRDFSPTLKNYREMLRGGLPSLFRQGISSTSAIFINQFAGFYGDAAIAGISIVTRVTMFASSALMGFGQGFQPVCGFNYGAKRYDRVKRAFWFCVKSSFLVLLATAAVLFVFSPQIIALFRKDDLEVISIGSLGLRLQCLTFPLSGWIILSNMLLQTIGKSFKASVMATSRQGFFLLPALFILGNAFGLLGIQLSQPAADIAAFFLAIPLVYGVFKEMNVQEAAGTIGQAERTDPDPPQL</sequence>
<organism evidence="11 12">
    <name type="scientific">Breznakiella homolactica</name>
    <dbReference type="NCBI Taxonomy" id="2798577"/>
    <lineage>
        <taxon>Bacteria</taxon>
        <taxon>Pseudomonadati</taxon>
        <taxon>Spirochaetota</taxon>
        <taxon>Spirochaetia</taxon>
        <taxon>Spirochaetales</taxon>
        <taxon>Breznakiellaceae</taxon>
        <taxon>Breznakiella</taxon>
    </lineage>
</organism>
<evidence type="ECO:0000256" key="6">
    <source>
        <dbReference type="ARBA" id="ARBA00022692"/>
    </source>
</evidence>
<reference evidence="11" key="1">
    <citation type="submission" date="2021-01" db="EMBL/GenBank/DDBJ databases">
        <title>Description of Breznakiella homolactica.</title>
        <authorList>
            <person name="Song Y."/>
            <person name="Brune A."/>
        </authorList>
    </citation>
    <scope>NUCLEOTIDE SEQUENCE</scope>
    <source>
        <strain evidence="11">RmG30</strain>
    </source>
</reference>
<evidence type="ECO:0000256" key="9">
    <source>
        <dbReference type="ARBA" id="ARBA00023251"/>
    </source>
</evidence>
<dbReference type="GO" id="GO:0046677">
    <property type="term" value="P:response to antibiotic"/>
    <property type="evidence" value="ECO:0007669"/>
    <property type="project" value="UniProtKB-KW"/>
</dbReference>
<keyword evidence="5" id="KW-1003">Cell membrane</keyword>
<keyword evidence="4" id="KW-0813">Transport</keyword>
<feature type="transmembrane region" description="Helical" evidence="10">
    <location>
        <begin position="403"/>
        <end position="421"/>
    </location>
</feature>
<evidence type="ECO:0000256" key="10">
    <source>
        <dbReference type="SAM" id="Phobius"/>
    </source>
</evidence>
<keyword evidence="12" id="KW-1185">Reference proteome</keyword>
<evidence type="ECO:0000256" key="3">
    <source>
        <dbReference type="ARBA" id="ARBA00022106"/>
    </source>
</evidence>